<dbReference type="Proteomes" id="UP000639338">
    <property type="component" value="Unassembled WGS sequence"/>
</dbReference>
<feature type="transmembrane region" description="Helical" evidence="9">
    <location>
        <begin position="728"/>
        <end position="749"/>
    </location>
</feature>
<reference evidence="13 14" key="1">
    <citation type="submission" date="2020-08" db="EMBL/GenBank/DDBJ databases">
        <title>Aphidius gifuensis genome sequencing and assembly.</title>
        <authorList>
            <person name="Du Z."/>
        </authorList>
    </citation>
    <scope>NUCLEOTIDE SEQUENCE [LARGE SCALE GENOMIC DNA]</scope>
    <source>
        <strain evidence="13">YNYX2018</strain>
        <tissue evidence="13">Adults</tissue>
    </source>
</reference>
<feature type="domain" description="Band 3 cytoplasmic" evidence="12">
    <location>
        <begin position="403"/>
        <end position="533"/>
    </location>
</feature>
<dbReference type="GO" id="GO:0051453">
    <property type="term" value="P:regulation of intracellular pH"/>
    <property type="evidence" value="ECO:0007669"/>
    <property type="project" value="TreeGrafter"/>
</dbReference>
<evidence type="ECO:0000313" key="14">
    <source>
        <dbReference type="Proteomes" id="UP000639338"/>
    </source>
</evidence>
<feature type="domain" description="Bicarbonate transporter-like transmembrane" evidence="11">
    <location>
        <begin position="581"/>
        <end position="1128"/>
    </location>
</feature>
<keyword evidence="6 9" id="KW-1133">Transmembrane helix</keyword>
<keyword evidence="3 9" id="KW-0813">Transport</keyword>
<evidence type="ECO:0000313" key="13">
    <source>
        <dbReference type="EMBL" id="KAF7992955.1"/>
    </source>
</evidence>
<dbReference type="OrthoDB" id="1735926at2759"/>
<feature type="compositionally biased region" description="Polar residues" evidence="10">
    <location>
        <begin position="17"/>
        <end position="29"/>
    </location>
</feature>
<evidence type="ECO:0000256" key="9">
    <source>
        <dbReference type="RuleBase" id="RU362035"/>
    </source>
</evidence>
<name>A0A834XT31_APHGI</name>
<dbReference type="InterPro" id="IPR003020">
    <property type="entry name" value="HCO3_transpt_euk"/>
</dbReference>
<dbReference type="AlphaFoldDB" id="A0A834XT31"/>
<feature type="domain" description="Band 3 cytoplasmic" evidence="12">
    <location>
        <begin position="144"/>
        <end position="296"/>
    </location>
</feature>
<feature type="transmembrane region" description="Helical" evidence="9">
    <location>
        <begin position="897"/>
        <end position="916"/>
    </location>
</feature>
<dbReference type="PANTHER" id="PTHR11453">
    <property type="entry name" value="ANION EXCHANGE PROTEIN"/>
    <property type="match status" value="1"/>
</dbReference>
<dbReference type="GO" id="GO:0005886">
    <property type="term" value="C:plasma membrane"/>
    <property type="evidence" value="ECO:0007669"/>
    <property type="project" value="UniProtKB-SubCell"/>
</dbReference>
<evidence type="ECO:0000256" key="6">
    <source>
        <dbReference type="ARBA" id="ARBA00022989"/>
    </source>
</evidence>
<evidence type="ECO:0000256" key="10">
    <source>
        <dbReference type="SAM" id="MobiDB-lite"/>
    </source>
</evidence>
<feature type="transmembrane region" description="Helical" evidence="9">
    <location>
        <begin position="812"/>
        <end position="833"/>
    </location>
</feature>
<dbReference type="InterPro" id="IPR011531">
    <property type="entry name" value="HCO3_transpt-like_TM_dom"/>
</dbReference>
<dbReference type="GO" id="GO:0005452">
    <property type="term" value="F:solute:inorganic anion antiporter activity"/>
    <property type="evidence" value="ECO:0007669"/>
    <property type="project" value="InterPro"/>
</dbReference>
<feature type="transmembrane region" description="Helical" evidence="9">
    <location>
        <begin position="1069"/>
        <end position="1087"/>
    </location>
</feature>
<feature type="transmembrane region" description="Helical" evidence="9">
    <location>
        <begin position="1024"/>
        <end position="1048"/>
    </location>
</feature>
<evidence type="ECO:0000256" key="5">
    <source>
        <dbReference type="ARBA" id="ARBA00022692"/>
    </source>
</evidence>
<feature type="transmembrane region" description="Helical" evidence="9">
    <location>
        <begin position="697"/>
        <end position="721"/>
    </location>
</feature>
<dbReference type="GO" id="GO:0008509">
    <property type="term" value="F:monoatomic anion transmembrane transporter activity"/>
    <property type="evidence" value="ECO:0007669"/>
    <property type="project" value="InterPro"/>
</dbReference>
<feature type="transmembrane region" description="Helical" evidence="9">
    <location>
        <begin position="639"/>
        <end position="658"/>
    </location>
</feature>
<dbReference type="Pfam" id="PF07565">
    <property type="entry name" value="Band_3_cyto"/>
    <property type="match status" value="2"/>
</dbReference>
<dbReference type="Gene3D" id="3.40.930.10">
    <property type="entry name" value="Mannitol-specific EII, Chain A"/>
    <property type="match status" value="1"/>
</dbReference>
<dbReference type="FunFam" id="3.40.930.10:FF:000008">
    <property type="entry name" value="Anion exchange protein"/>
    <property type="match status" value="1"/>
</dbReference>
<feature type="compositionally biased region" description="Basic and acidic residues" evidence="10">
    <location>
        <begin position="547"/>
        <end position="559"/>
    </location>
</feature>
<sequence length="1252" mass="140553">MSDHDLKTWMKPGVKSVSASGRVTPSNNGHTEDEPPKDPGSRTTHQSYTEQDFEGHRAHTMYVGVHLPGEKRHRRHHKHHYSRSGDSDGKEDTDDERPEPVMTTKRGRLCNISDPDGEKILTPPAQRVQFILGGEVGDDAHESHPLFSEMEELIKDGDEMTWKETARWIKFEEDVEEGGNRWSKPHVATLSLHALFELRSLLLNGTVMLDMEATSLEQISDLLLDNMINKGSLPTDTREKVKEALLVRHRHQHERRKDNNMSRLPIIRSLADIGRNQSSSKNCDCSCGMHALLTSDLQDNHANNDAYAPSVLQKKNTTYVTKESKDHKGHHLLVPAEFNISHTIGFTPWMCRLKVEETHLTPVIINPAYQSGGTSINQLLAIPGQEPGIDRSPSSISINRNNNSTGFDNGEGNHKGNTHFMRKIPPGAEASNILVGEVDFLDKTLSAFIRLKSSCKMGDLTEVPVPTRFIFILLGPKGDNSGFHEIGRAMATLMSDEIFHDVAYKAKNRTHLLAGIDEFLDAVTVLPPGEWDPSIRIEPPAAIPSQEIRKRPKDDKSKDEDDEIIDEQKIREESGLSRSGKLFGGLINDIKRKAPFYISDFKDACALQCISSILFLYFACLSPIITFGGLLGEATGKHMAAMESLVSGFVCGIGYGFFSGQPLTILGSTGPVLVFETIVYEFCLQCGWNYMSFRFCIGSWIAFILLILVAIDASALVCYITRFTEENFATLIAFIFIYKAIENVMSIGAKFPINPPDQNLLSFNCVCTQPYNTYSESYKNVNWSSLNFNECQYYNGTLTGSQCSVPQPVPNVFLMSIILFLGTFVLSVVLKDFKNALFFPSKVRLVVSDFAVIIAIFSMSALDFYMGISTPKLQVPSEFKPTLEGRGWIIWPFNENPWWSCIIAFFPALLGTILIFMDQQITAVIVNRKENKFKKGCGYHLDLFVLAILIQICSTMGLPWFVAATVLSINHVNSLKLESECAAPGEKPQFLGAREQRVTHITIFLLIGCSVMLTPWLGHIPMPVLFGVFLYMGVASLKGLQFFDRILIMFMPVKYQPDYMFLRQVPLKRVHVFTLIQMACLITLWTIKSFKSTSILFPLMLVVIVGIRKLLDLCFTQRELKILDDVMPENTKKRADDLRQLESGEVLVDNDIEYNKPGNIQISLANGNVMKIPLTKVNITEEVNKTGIWKQVNETNSTNEKTNKTKIINVGKSNKNTKNEESKVIDEMTHLTVMTEEEEDDCGISININNKI</sequence>
<protein>
    <recommendedName>
        <fullName evidence="9">Anion exchange protein</fullName>
    </recommendedName>
</protein>
<keyword evidence="14" id="KW-1185">Reference proteome</keyword>
<evidence type="ECO:0000256" key="8">
    <source>
        <dbReference type="ARBA" id="ARBA00023136"/>
    </source>
</evidence>
<evidence type="ECO:0000259" key="11">
    <source>
        <dbReference type="Pfam" id="PF00955"/>
    </source>
</evidence>
<dbReference type="Gene3D" id="1.10.287.570">
    <property type="entry name" value="Helical hairpin bin"/>
    <property type="match status" value="1"/>
</dbReference>
<accession>A0A834XT31</accession>
<evidence type="ECO:0000256" key="1">
    <source>
        <dbReference type="ARBA" id="ARBA00004651"/>
    </source>
</evidence>
<comment type="caution">
    <text evidence="13">The sequence shown here is derived from an EMBL/GenBank/DDBJ whole genome shotgun (WGS) entry which is preliminary data.</text>
</comment>
<keyword evidence="4" id="KW-1003">Cell membrane</keyword>
<keyword evidence="7 9" id="KW-0406">Ion transport</keyword>
<feature type="transmembrane region" description="Helical" evidence="9">
    <location>
        <begin position="614"/>
        <end position="632"/>
    </location>
</feature>
<feature type="region of interest" description="Disordered" evidence="10">
    <location>
        <begin position="1"/>
        <end position="101"/>
    </location>
</feature>
<evidence type="ECO:0000256" key="2">
    <source>
        <dbReference type="ARBA" id="ARBA00010993"/>
    </source>
</evidence>
<proteinExistence type="inferred from homology"/>
<gene>
    <name evidence="13" type="ORF">HCN44_005736</name>
</gene>
<evidence type="ECO:0000256" key="7">
    <source>
        <dbReference type="ARBA" id="ARBA00023065"/>
    </source>
</evidence>
<dbReference type="FunFam" id="1.10.287.570:FF:000001">
    <property type="entry name" value="Anion exchange protein"/>
    <property type="match status" value="1"/>
</dbReference>
<evidence type="ECO:0000259" key="12">
    <source>
        <dbReference type="Pfam" id="PF07565"/>
    </source>
</evidence>
<dbReference type="InterPro" id="IPR016152">
    <property type="entry name" value="PTrfase/Anion_transptr"/>
</dbReference>
<feature type="transmembrane region" description="Helical" evidence="9">
    <location>
        <begin position="936"/>
        <end position="952"/>
    </location>
</feature>
<feature type="compositionally biased region" description="Polar residues" evidence="10">
    <location>
        <begin position="41"/>
        <end position="50"/>
    </location>
</feature>
<dbReference type="GO" id="GO:0008510">
    <property type="term" value="F:sodium:bicarbonate symporter activity"/>
    <property type="evidence" value="ECO:0007669"/>
    <property type="project" value="TreeGrafter"/>
</dbReference>
<dbReference type="PRINTS" id="PR01231">
    <property type="entry name" value="HCO3TRNSPORT"/>
</dbReference>
<dbReference type="SUPFAM" id="SSF55804">
    <property type="entry name" value="Phoshotransferase/anion transport protein"/>
    <property type="match status" value="1"/>
</dbReference>
<feature type="region of interest" description="Disordered" evidence="10">
    <location>
        <begin position="542"/>
        <end position="570"/>
    </location>
</feature>
<dbReference type="Pfam" id="PF00955">
    <property type="entry name" value="HCO3_cotransp"/>
    <property type="match status" value="1"/>
</dbReference>
<evidence type="ECO:0000256" key="3">
    <source>
        <dbReference type="ARBA" id="ARBA00022448"/>
    </source>
</evidence>
<feature type="transmembrane region" description="Helical" evidence="9">
    <location>
        <begin position="1093"/>
        <end position="1111"/>
    </location>
</feature>
<feature type="compositionally biased region" description="Basic and acidic residues" evidence="10">
    <location>
        <begin position="30"/>
        <end position="40"/>
    </location>
</feature>
<comment type="subcellular location">
    <subcellularLocation>
        <location evidence="1">Cell membrane</location>
        <topology evidence="1">Multi-pass membrane protein</topology>
    </subcellularLocation>
    <subcellularLocation>
        <location evidence="9">Membrane</location>
        <topology evidence="9">Multi-pass membrane protein</topology>
    </subcellularLocation>
</comment>
<dbReference type="InterPro" id="IPR013769">
    <property type="entry name" value="Band3_cytoplasmic_dom"/>
</dbReference>
<feature type="transmembrane region" description="Helical" evidence="9">
    <location>
        <begin position="845"/>
        <end position="868"/>
    </location>
</feature>
<evidence type="ECO:0000256" key="4">
    <source>
        <dbReference type="ARBA" id="ARBA00022475"/>
    </source>
</evidence>
<dbReference type="NCBIfam" id="TIGR00834">
    <property type="entry name" value="ae"/>
    <property type="match status" value="1"/>
</dbReference>
<comment type="similarity">
    <text evidence="2 9">Belongs to the anion exchanger (TC 2.A.31) family.</text>
</comment>
<keyword evidence="5 9" id="KW-0812">Transmembrane</keyword>
<keyword evidence="8 9" id="KW-0472">Membrane</keyword>
<dbReference type="EMBL" id="JACMRX010000003">
    <property type="protein sequence ID" value="KAF7992955.1"/>
    <property type="molecule type" value="Genomic_DNA"/>
</dbReference>
<dbReference type="PANTHER" id="PTHR11453:SF36">
    <property type="entry name" value="ANION EXCHANGE PROTEIN"/>
    <property type="match status" value="1"/>
</dbReference>
<organism evidence="13 14">
    <name type="scientific">Aphidius gifuensis</name>
    <name type="common">Parasitoid wasp</name>
    <dbReference type="NCBI Taxonomy" id="684658"/>
    <lineage>
        <taxon>Eukaryota</taxon>
        <taxon>Metazoa</taxon>
        <taxon>Ecdysozoa</taxon>
        <taxon>Arthropoda</taxon>
        <taxon>Hexapoda</taxon>
        <taxon>Insecta</taxon>
        <taxon>Pterygota</taxon>
        <taxon>Neoptera</taxon>
        <taxon>Endopterygota</taxon>
        <taxon>Hymenoptera</taxon>
        <taxon>Apocrita</taxon>
        <taxon>Ichneumonoidea</taxon>
        <taxon>Braconidae</taxon>
        <taxon>Aphidiinae</taxon>
        <taxon>Aphidius</taxon>
    </lineage>
</organism>
<feature type="compositionally biased region" description="Basic residues" evidence="10">
    <location>
        <begin position="71"/>
        <end position="82"/>
    </location>
</feature>